<sequence length="105" mass="11618">MSKIRKGDDVVVLSGRDKGKRGTVLQIIENNRILVDNVNVIKKHVKPNPNRGETGGIIEKEAPIQISNVALFNPNTNKADRVGYKLLEDGRKVRVFKSDGEVADL</sequence>
<keyword evidence="5" id="KW-0687">Ribonucleoprotein</keyword>
<dbReference type="GO" id="GO:1990904">
    <property type="term" value="C:ribonucleoprotein complex"/>
    <property type="evidence" value="ECO:0007669"/>
    <property type="project" value="UniProtKB-KW"/>
</dbReference>
<evidence type="ECO:0000256" key="5">
    <source>
        <dbReference type="ARBA" id="ARBA00023274"/>
    </source>
</evidence>
<dbReference type="Pfam" id="PF00467">
    <property type="entry name" value="KOW"/>
    <property type="match status" value="1"/>
</dbReference>
<dbReference type="GO" id="GO:0019843">
    <property type="term" value="F:rRNA binding"/>
    <property type="evidence" value="ECO:0007669"/>
    <property type="project" value="UniProtKB-KW"/>
</dbReference>
<dbReference type="Pfam" id="PF17136">
    <property type="entry name" value="ribosomal_L24"/>
    <property type="match status" value="1"/>
</dbReference>
<gene>
    <name evidence="7" type="ORF">METZ01_LOCUS55534</name>
</gene>
<keyword evidence="2" id="KW-0699">rRNA-binding</keyword>
<dbReference type="NCBIfam" id="TIGR01079">
    <property type="entry name" value="rplX_bact"/>
    <property type="match status" value="1"/>
</dbReference>
<reference evidence="7" key="1">
    <citation type="submission" date="2018-05" db="EMBL/GenBank/DDBJ databases">
        <authorList>
            <person name="Lanie J.A."/>
            <person name="Ng W.-L."/>
            <person name="Kazmierczak K.M."/>
            <person name="Andrzejewski T.M."/>
            <person name="Davidsen T.M."/>
            <person name="Wayne K.J."/>
            <person name="Tettelin H."/>
            <person name="Glass J.I."/>
            <person name="Rusch D."/>
            <person name="Podicherti R."/>
            <person name="Tsui H.-C.T."/>
            <person name="Winkler M.E."/>
        </authorList>
    </citation>
    <scope>NUCLEOTIDE SEQUENCE</scope>
</reference>
<organism evidence="7">
    <name type="scientific">marine metagenome</name>
    <dbReference type="NCBI Taxonomy" id="408172"/>
    <lineage>
        <taxon>unclassified sequences</taxon>
        <taxon>metagenomes</taxon>
        <taxon>ecological metagenomes</taxon>
    </lineage>
</organism>
<dbReference type="InterPro" id="IPR008991">
    <property type="entry name" value="Translation_prot_SH3-like_sf"/>
</dbReference>
<evidence type="ECO:0000259" key="6">
    <source>
        <dbReference type="SMART" id="SM00739"/>
    </source>
</evidence>
<dbReference type="PROSITE" id="PS01108">
    <property type="entry name" value="RIBOSOMAL_L24"/>
    <property type="match status" value="1"/>
</dbReference>
<dbReference type="CDD" id="cd06089">
    <property type="entry name" value="KOW_RPL26"/>
    <property type="match status" value="1"/>
</dbReference>
<dbReference type="GO" id="GO:0006412">
    <property type="term" value="P:translation"/>
    <property type="evidence" value="ECO:0007669"/>
    <property type="project" value="InterPro"/>
</dbReference>
<evidence type="ECO:0000256" key="1">
    <source>
        <dbReference type="ARBA" id="ARBA00010618"/>
    </source>
</evidence>
<dbReference type="HAMAP" id="MF_01326_B">
    <property type="entry name" value="Ribosomal_uL24_B"/>
    <property type="match status" value="1"/>
</dbReference>
<evidence type="ECO:0000256" key="2">
    <source>
        <dbReference type="ARBA" id="ARBA00022730"/>
    </source>
</evidence>
<name>A0A381SF24_9ZZZZ</name>
<dbReference type="GO" id="GO:0003735">
    <property type="term" value="F:structural constituent of ribosome"/>
    <property type="evidence" value="ECO:0007669"/>
    <property type="project" value="InterPro"/>
</dbReference>
<dbReference type="AlphaFoldDB" id="A0A381SF24"/>
<dbReference type="EMBL" id="UINC01003029">
    <property type="protein sequence ID" value="SVA02680.1"/>
    <property type="molecule type" value="Genomic_DNA"/>
</dbReference>
<proteinExistence type="inferred from homology"/>
<dbReference type="SMART" id="SM00739">
    <property type="entry name" value="KOW"/>
    <property type="match status" value="1"/>
</dbReference>
<dbReference type="InterPro" id="IPR003256">
    <property type="entry name" value="Ribosomal_uL24"/>
</dbReference>
<dbReference type="GO" id="GO:0005840">
    <property type="term" value="C:ribosome"/>
    <property type="evidence" value="ECO:0007669"/>
    <property type="project" value="UniProtKB-KW"/>
</dbReference>
<comment type="similarity">
    <text evidence="1">Belongs to the universal ribosomal protein uL24 family.</text>
</comment>
<dbReference type="InterPro" id="IPR041988">
    <property type="entry name" value="Ribosomal_uL24_KOW"/>
</dbReference>
<evidence type="ECO:0000256" key="3">
    <source>
        <dbReference type="ARBA" id="ARBA00022884"/>
    </source>
</evidence>
<dbReference type="InterPro" id="IPR005824">
    <property type="entry name" value="KOW"/>
</dbReference>
<evidence type="ECO:0000313" key="7">
    <source>
        <dbReference type="EMBL" id="SVA02680.1"/>
    </source>
</evidence>
<protein>
    <recommendedName>
        <fullName evidence="6">KOW domain-containing protein</fullName>
    </recommendedName>
</protein>
<accession>A0A381SF24</accession>
<dbReference type="InterPro" id="IPR005825">
    <property type="entry name" value="Ribosomal_uL24_CS"/>
</dbReference>
<dbReference type="SUPFAM" id="SSF50104">
    <property type="entry name" value="Translation proteins SH3-like domain"/>
    <property type="match status" value="1"/>
</dbReference>
<evidence type="ECO:0000256" key="4">
    <source>
        <dbReference type="ARBA" id="ARBA00022980"/>
    </source>
</evidence>
<dbReference type="InterPro" id="IPR014722">
    <property type="entry name" value="Rib_uL2_dom2"/>
</dbReference>
<dbReference type="FunFam" id="2.30.30.30:FF:000004">
    <property type="entry name" value="50S ribosomal protein L24"/>
    <property type="match status" value="1"/>
</dbReference>
<keyword evidence="4" id="KW-0689">Ribosomal protein</keyword>
<keyword evidence="3" id="KW-0694">RNA-binding</keyword>
<dbReference type="PANTHER" id="PTHR12903">
    <property type="entry name" value="MITOCHONDRIAL RIBOSOMAL PROTEIN L24"/>
    <property type="match status" value="1"/>
</dbReference>
<dbReference type="Gene3D" id="2.30.30.30">
    <property type="match status" value="1"/>
</dbReference>
<dbReference type="InterPro" id="IPR057264">
    <property type="entry name" value="Ribosomal_uL24_C"/>
</dbReference>
<feature type="domain" description="KOW" evidence="6">
    <location>
        <begin position="3"/>
        <end position="30"/>
    </location>
</feature>